<dbReference type="PANTHER" id="PTHR43550">
    <property type="entry name" value="3-KETODIHYDROSPHINGOSINE REDUCTASE"/>
    <property type="match status" value="1"/>
</dbReference>
<evidence type="ECO:0000313" key="1">
    <source>
        <dbReference type="EMBL" id="KAK7677371.1"/>
    </source>
</evidence>
<dbReference type="GO" id="GO:0006666">
    <property type="term" value="P:3-keto-sphinganine metabolic process"/>
    <property type="evidence" value="ECO:0007669"/>
    <property type="project" value="TreeGrafter"/>
</dbReference>
<dbReference type="InterPro" id="IPR036291">
    <property type="entry name" value="NAD(P)-bd_dom_sf"/>
</dbReference>
<evidence type="ECO:0000313" key="2">
    <source>
        <dbReference type="Proteomes" id="UP001385951"/>
    </source>
</evidence>
<dbReference type="Pfam" id="PF00106">
    <property type="entry name" value="adh_short"/>
    <property type="match status" value="1"/>
</dbReference>
<dbReference type="Gene3D" id="3.40.50.720">
    <property type="entry name" value="NAD(P)-binding Rossmann-like Domain"/>
    <property type="match status" value="1"/>
</dbReference>
<dbReference type="GO" id="GO:0030148">
    <property type="term" value="P:sphingolipid biosynthetic process"/>
    <property type="evidence" value="ECO:0007669"/>
    <property type="project" value="TreeGrafter"/>
</dbReference>
<comment type="caution">
    <text evidence="1">The sequence shown here is derived from an EMBL/GenBank/DDBJ whole genome shotgun (WGS) entry which is preliminary data.</text>
</comment>
<accession>A0AAW0FJ38</accession>
<protein>
    <submittedName>
        <fullName evidence="1">Uncharacterized protein</fullName>
    </submittedName>
</protein>
<organism evidence="1 2">
    <name type="scientific">Cerrena zonata</name>
    <dbReference type="NCBI Taxonomy" id="2478898"/>
    <lineage>
        <taxon>Eukaryota</taxon>
        <taxon>Fungi</taxon>
        <taxon>Dikarya</taxon>
        <taxon>Basidiomycota</taxon>
        <taxon>Agaricomycotina</taxon>
        <taxon>Agaricomycetes</taxon>
        <taxon>Polyporales</taxon>
        <taxon>Cerrenaceae</taxon>
        <taxon>Cerrena</taxon>
    </lineage>
</organism>
<dbReference type="AlphaFoldDB" id="A0AAW0FJ38"/>
<dbReference type="GO" id="GO:0005789">
    <property type="term" value="C:endoplasmic reticulum membrane"/>
    <property type="evidence" value="ECO:0007669"/>
    <property type="project" value="TreeGrafter"/>
</dbReference>
<dbReference type="GO" id="GO:0047560">
    <property type="term" value="F:3-dehydrosphinganine reductase activity"/>
    <property type="evidence" value="ECO:0007669"/>
    <property type="project" value="TreeGrafter"/>
</dbReference>
<proteinExistence type="predicted"/>
<keyword evidence="2" id="KW-1185">Reference proteome</keyword>
<dbReference type="Proteomes" id="UP001385951">
    <property type="component" value="Unassembled WGS sequence"/>
</dbReference>
<sequence length="190" mass="21162">MDETYWAQAFSALAATKEMVNQNVKGKICFVSSFLGYMSMIGYSPYSPGKFALRGLAETLQSEFVLYGIDIHICFPGTIFTSGYEEENRTKPKVTLKIEETDGGMTPEGVAAGLLKGVEKGHFHITYEFLGDVFRASTAGSSSRNSYLLDLVYGLIGYIALPIWRKTVDSTVRGHRREHQEYLKSRSTLS</sequence>
<dbReference type="InterPro" id="IPR002347">
    <property type="entry name" value="SDR_fam"/>
</dbReference>
<gene>
    <name evidence="1" type="ORF">QCA50_019702</name>
</gene>
<name>A0AAW0FJ38_9APHY</name>
<dbReference type="EMBL" id="JASBNA010000090">
    <property type="protein sequence ID" value="KAK7677371.1"/>
    <property type="molecule type" value="Genomic_DNA"/>
</dbReference>
<dbReference type="SUPFAM" id="SSF51735">
    <property type="entry name" value="NAD(P)-binding Rossmann-fold domains"/>
    <property type="match status" value="1"/>
</dbReference>
<reference evidence="1 2" key="1">
    <citation type="submission" date="2022-09" db="EMBL/GenBank/DDBJ databases">
        <authorList>
            <person name="Palmer J.M."/>
        </authorList>
    </citation>
    <scope>NUCLEOTIDE SEQUENCE [LARGE SCALE GENOMIC DNA]</scope>
    <source>
        <strain evidence="1 2">DSM 7382</strain>
    </source>
</reference>
<dbReference type="PANTHER" id="PTHR43550:SF3">
    <property type="entry name" value="3-KETODIHYDROSPHINGOSINE REDUCTASE"/>
    <property type="match status" value="1"/>
</dbReference>